<evidence type="ECO:0000313" key="2">
    <source>
        <dbReference type="EMBL" id="PTP18325.1"/>
    </source>
</evidence>
<evidence type="ECO:0000259" key="1">
    <source>
        <dbReference type="PROSITE" id="PS51134"/>
    </source>
</evidence>
<dbReference type="SUPFAM" id="SSF57783">
    <property type="entry name" value="Zinc beta-ribbon"/>
    <property type="match status" value="1"/>
</dbReference>
<sequence>MARAKNAACPECGCEEIRKERMFGVQTGDLICSDCGYTSTRNEFVEAFMTKHPESEG</sequence>
<dbReference type="EMBL" id="PIFK01000101">
    <property type="protein sequence ID" value="PTP18325.1"/>
    <property type="molecule type" value="Genomic_DNA"/>
</dbReference>
<dbReference type="Proteomes" id="UP000244197">
    <property type="component" value="Unassembled WGS sequence"/>
</dbReference>
<accession>A0A2T5EFV3</accession>
<proteinExistence type="predicted"/>
<feature type="domain" description="TFIIB-type" evidence="1">
    <location>
        <begin position="5"/>
        <end position="40"/>
    </location>
</feature>
<dbReference type="PROSITE" id="PS51134">
    <property type="entry name" value="ZF_TFIIB"/>
    <property type="match status" value="1"/>
</dbReference>
<name>A0A2T5EFV3_VIBSP</name>
<comment type="caution">
    <text evidence="2">The sequence shown here is derived from an EMBL/GenBank/DDBJ whole genome shotgun (WGS) entry which is preliminary data.</text>
</comment>
<gene>
    <name evidence="2" type="ORF">CWO07_25100</name>
</gene>
<dbReference type="InterPro" id="IPR013137">
    <property type="entry name" value="Znf_TFIIB"/>
</dbReference>
<reference evidence="2 3" key="1">
    <citation type="submission" date="2017-11" db="EMBL/GenBank/DDBJ databases">
        <title>Population delineation of vibrios coincides with oyster pathogenicity.</title>
        <authorList>
            <person name="Bruto M."/>
            <person name="Labreuche Y."/>
            <person name="James A."/>
            <person name="Piel D."/>
            <person name="Chenivesse S."/>
            <person name="Petton B."/>
            <person name="Polz M.F."/>
            <person name="Le Roux F."/>
        </authorList>
    </citation>
    <scope>NUCLEOTIDE SEQUENCE [LARGE SCALE GENOMIC DNA]</scope>
    <source>
        <strain evidence="2 3">FF_144</strain>
    </source>
</reference>
<organism evidence="2 3">
    <name type="scientific">Vibrio splendidus</name>
    <dbReference type="NCBI Taxonomy" id="29497"/>
    <lineage>
        <taxon>Bacteria</taxon>
        <taxon>Pseudomonadati</taxon>
        <taxon>Pseudomonadota</taxon>
        <taxon>Gammaproteobacteria</taxon>
        <taxon>Vibrionales</taxon>
        <taxon>Vibrionaceae</taxon>
        <taxon>Vibrio</taxon>
    </lineage>
</organism>
<dbReference type="AlphaFoldDB" id="A0A2T5EFV3"/>
<evidence type="ECO:0000313" key="3">
    <source>
        <dbReference type="Proteomes" id="UP000244197"/>
    </source>
</evidence>
<protein>
    <submittedName>
        <fullName evidence="2">Eag protein</fullName>
    </submittedName>
</protein>